<feature type="transmembrane region" description="Helical" evidence="1">
    <location>
        <begin position="53"/>
        <end position="74"/>
    </location>
</feature>
<comment type="caution">
    <text evidence="2">The sequence shown here is derived from an EMBL/GenBank/DDBJ whole genome shotgun (WGS) entry which is preliminary data.</text>
</comment>
<sequence length="106" mass="11024">MMLHDIPEGMAMGIPLRAGNESRLKTLGAVLLSGLPTGLGALVGYKLGEVSPLFIGASLGFAGGAMLCVTLREMLPQARSMYSGKLFVAALFAGAMIGAMIVFMFE</sequence>
<dbReference type="AlphaFoldDB" id="A0A645JL48"/>
<keyword evidence="1" id="KW-0472">Membrane</keyword>
<gene>
    <name evidence="2" type="primary">zupT_51</name>
    <name evidence="2" type="ORF">SDC9_211848</name>
</gene>
<dbReference type="EMBL" id="VSSQ01144469">
    <property type="protein sequence ID" value="MPN64077.1"/>
    <property type="molecule type" value="Genomic_DNA"/>
</dbReference>
<feature type="transmembrane region" description="Helical" evidence="1">
    <location>
        <begin position="27"/>
        <end position="47"/>
    </location>
</feature>
<organism evidence="2">
    <name type="scientific">bioreactor metagenome</name>
    <dbReference type="NCBI Taxonomy" id="1076179"/>
    <lineage>
        <taxon>unclassified sequences</taxon>
        <taxon>metagenomes</taxon>
        <taxon>ecological metagenomes</taxon>
    </lineage>
</organism>
<keyword evidence="1" id="KW-0812">Transmembrane</keyword>
<keyword evidence="1" id="KW-1133">Transmembrane helix</keyword>
<evidence type="ECO:0000313" key="2">
    <source>
        <dbReference type="EMBL" id="MPN64077.1"/>
    </source>
</evidence>
<evidence type="ECO:0000256" key="1">
    <source>
        <dbReference type="SAM" id="Phobius"/>
    </source>
</evidence>
<accession>A0A645JL48</accession>
<proteinExistence type="predicted"/>
<feature type="transmembrane region" description="Helical" evidence="1">
    <location>
        <begin position="86"/>
        <end position="105"/>
    </location>
</feature>
<reference evidence="2" key="1">
    <citation type="submission" date="2019-08" db="EMBL/GenBank/DDBJ databases">
        <authorList>
            <person name="Kucharzyk K."/>
            <person name="Murdoch R.W."/>
            <person name="Higgins S."/>
            <person name="Loffler F."/>
        </authorList>
    </citation>
    <scope>NUCLEOTIDE SEQUENCE</scope>
</reference>
<name>A0A645JL48_9ZZZZ</name>
<protein>
    <submittedName>
        <fullName evidence="2">Zinc transporter ZupT</fullName>
    </submittedName>
</protein>